<dbReference type="InterPro" id="IPR023210">
    <property type="entry name" value="NADP_OxRdtase_dom"/>
</dbReference>
<evidence type="ECO:0000259" key="1">
    <source>
        <dbReference type="Pfam" id="PF00248"/>
    </source>
</evidence>
<gene>
    <name evidence="2" type="ORF">MOQ58_17745</name>
</gene>
<organism evidence="2 3">
    <name type="scientific">Pseudomonas migulae</name>
    <dbReference type="NCBI Taxonomy" id="78543"/>
    <lineage>
        <taxon>Bacteria</taxon>
        <taxon>Pseudomonadati</taxon>
        <taxon>Pseudomonadota</taxon>
        <taxon>Gammaproteobacteria</taxon>
        <taxon>Pseudomonadales</taxon>
        <taxon>Pseudomonadaceae</taxon>
        <taxon>Pseudomonas</taxon>
    </lineage>
</organism>
<sequence length="304" mass="34182">MKNIILGTWQVGGDSWSTVNSWKAYETLFAAVDQGVSRIDTAPSYGDGNSEKIVGEVLRHFSTRKFEVISKVPPDMMTRSKVVESIEGSLARLGVDQLDTLLIHWPAGTMGTDTVDLEETFRALEYARTTGLTKKIGVCNYELADLERVDDMVKLDCLQYAYSLFFRGVEFGISQFAKDRNIELMGYSTLAQGILTDRLEYRRFSEKDHRNYVVLFSEKYRPAIEKMLIELRELLPEGAGLSNLAVSWVQSQGVTPILGLHNPDHLHALNRDRISDSELLNAASAITHLFKTQVGQRLSLWGEA</sequence>
<dbReference type="Pfam" id="PF00248">
    <property type="entry name" value="Aldo_ket_red"/>
    <property type="match status" value="1"/>
</dbReference>
<reference evidence="2 3" key="1">
    <citation type="submission" date="2022-03" db="EMBL/GenBank/DDBJ databases">
        <title>Plant growth promoting endophytes with ACC deaminase activity.</title>
        <authorList>
            <person name="Charles T."/>
            <person name="Van Dyk A."/>
            <person name="Cheng J."/>
            <person name="Heil J."/>
        </authorList>
    </citation>
    <scope>NUCLEOTIDE SEQUENCE [LARGE SCALE GENOMIC DNA]</scope>
    <source>
        <strain evidence="2 3">8R6</strain>
    </source>
</reference>
<dbReference type="PANTHER" id="PTHR43638:SF3">
    <property type="entry name" value="ALDEHYDE REDUCTASE"/>
    <property type="match status" value="1"/>
</dbReference>
<name>A0ABY8MM13_9PSED</name>
<keyword evidence="3" id="KW-1185">Reference proteome</keyword>
<dbReference type="PRINTS" id="PR00069">
    <property type="entry name" value="ALDKETRDTASE"/>
</dbReference>
<dbReference type="Proteomes" id="UP001243713">
    <property type="component" value="Chromosome"/>
</dbReference>
<proteinExistence type="predicted"/>
<accession>A0ABY8MM13</accession>
<evidence type="ECO:0000313" key="2">
    <source>
        <dbReference type="EMBL" id="WGK88375.1"/>
    </source>
</evidence>
<dbReference type="InterPro" id="IPR020471">
    <property type="entry name" value="AKR"/>
</dbReference>
<dbReference type="EMBL" id="CP093428">
    <property type="protein sequence ID" value="WGK88375.1"/>
    <property type="molecule type" value="Genomic_DNA"/>
</dbReference>
<evidence type="ECO:0000313" key="3">
    <source>
        <dbReference type="Proteomes" id="UP001243713"/>
    </source>
</evidence>
<protein>
    <submittedName>
        <fullName evidence="2">Aldo/keto reductase</fullName>
    </submittedName>
</protein>
<dbReference type="PANTHER" id="PTHR43638">
    <property type="entry name" value="OXIDOREDUCTASE, ALDO/KETO REDUCTASE FAMILY PROTEIN"/>
    <property type="match status" value="1"/>
</dbReference>
<dbReference type="RefSeq" id="WP_280161535.1">
    <property type="nucleotide sequence ID" value="NZ_CP093428.1"/>
</dbReference>
<feature type="domain" description="NADP-dependent oxidoreductase" evidence="1">
    <location>
        <begin position="3"/>
        <end position="269"/>
    </location>
</feature>
<dbReference type="Gene3D" id="3.20.20.100">
    <property type="entry name" value="NADP-dependent oxidoreductase domain"/>
    <property type="match status" value="1"/>
</dbReference>
<dbReference type="InterPro" id="IPR036812">
    <property type="entry name" value="NAD(P)_OxRdtase_dom_sf"/>
</dbReference>
<dbReference type="SUPFAM" id="SSF51430">
    <property type="entry name" value="NAD(P)-linked oxidoreductase"/>
    <property type="match status" value="1"/>
</dbReference>